<dbReference type="EMBL" id="CAJNOR010010636">
    <property type="protein sequence ID" value="CAF1655488.1"/>
    <property type="molecule type" value="Genomic_DNA"/>
</dbReference>
<dbReference type="SUPFAM" id="SSF81995">
    <property type="entry name" value="beta-sandwich domain of Sec23/24"/>
    <property type="match status" value="1"/>
</dbReference>
<feature type="region of interest" description="Disordered" evidence="1">
    <location>
        <begin position="1"/>
        <end position="95"/>
    </location>
</feature>
<dbReference type="InterPro" id="IPR006895">
    <property type="entry name" value="Znf_Sec23_Sec24"/>
</dbReference>
<dbReference type="GO" id="GO:0000149">
    <property type="term" value="F:SNARE binding"/>
    <property type="evidence" value="ECO:0007669"/>
    <property type="project" value="TreeGrafter"/>
</dbReference>
<feature type="compositionally biased region" description="Polar residues" evidence="1">
    <location>
        <begin position="54"/>
        <end position="92"/>
    </location>
</feature>
<evidence type="ECO:0000313" key="3">
    <source>
        <dbReference type="EMBL" id="CAF1655488.1"/>
    </source>
</evidence>
<dbReference type="Gene3D" id="2.60.40.1670">
    <property type="entry name" value="beta-sandwich domain of Sec23/24"/>
    <property type="match status" value="1"/>
</dbReference>
<proteinExistence type="predicted"/>
<gene>
    <name evidence="3" type="ORF">XAT740_LOCUS55827</name>
</gene>
<dbReference type="GO" id="GO:0006886">
    <property type="term" value="P:intracellular protein transport"/>
    <property type="evidence" value="ECO:0007669"/>
    <property type="project" value="InterPro"/>
</dbReference>
<evidence type="ECO:0000259" key="2">
    <source>
        <dbReference type="Pfam" id="PF04810"/>
    </source>
</evidence>
<reference evidence="3" key="1">
    <citation type="submission" date="2021-02" db="EMBL/GenBank/DDBJ databases">
        <authorList>
            <person name="Nowell W R."/>
        </authorList>
    </citation>
    <scope>NUCLEOTIDE SEQUENCE</scope>
</reference>
<comment type="caution">
    <text evidence="3">The sequence shown here is derived from an EMBL/GenBank/DDBJ whole genome shotgun (WGS) entry which is preliminary data.</text>
</comment>
<dbReference type="InterPro" id="IPR050550">
    <property type="entry name" value="SEC23_SEC24_subfamily"/>
</dbReference>
<feature type="domain" description="Zinc finger Sec23/Sec24-type" evidence="2">
    <location>
        <begin position="300"/>
        <end position="337"/>
    </location>
</feature>
<accession>A0A816EXK2</accession>
<dbReference type="SUPFAM" id="SSF82919">
    <property type="entry name" value="Zn-finger domain of Sec23/24"/>
    <property type="match status" value="1"/>
</dbReference>
<dbReference type="AlphaFoldDB" id="A0A816EXK2"/>
<name>A0A816EXK2_ADIRI</name>
<dbReference type="GO" id="GO:0090110">
    <property type="term" value="P:COPII-coated vesicle cargo loading"/>
    <property type="evidence" value="ECO:0007669"/>
    <property type="project" value="TreeGrafter"/>
</dbReference>
<dbReference type="GO" id="GO:0008270">
    <property type="term" value="F:zinc ion binding"/>
    <property type="evidence" value="ECO:0007669"/>
    <property type="project" value="InterPro"/>
</dbReference>
<organism evidence="3 4">
    <name type="scientific">Adineta ricciae</name>
    <name type="common">Rotifer</name>
    <dbReference type="NCBI Taxonomy" id="249248"/>
    <lineage>
        <taxon>Eukaryota</taxon>
        <taxon>Metazoa</taxon>
        <taxon>Spiralia</taxon>
        <taxon>Gnathifera</taxon>
        <taxon>Rotifera</taxon>
        <taxon>Eurotatoria</taxon>
        <taxon>Bdelloidea</taxon>
        <taxon>Adinetida</taxon>
        <taxon>Adinetidae</taxon>
        <taxon>Adineta</taxon>
    </lineage>
</organism>
<dbReference type="InterPro" id="IPR036174">
    <property type="entry name" value="Znf_Sec23_Sec24_sf"/>
</dbReference>
<keyword evidence="4" id="KW-1185">Reference proteome</keyword>
<protein>
    <recommendedName>
        <fullName evidence="2">Zinc finger Sec23/Sec24-type domain-containing protein</fullName>
    </recommendedName>
</protein>
<dbReference type="GO" id="GO:0070971">
    <property type="term" value="C:endoplasmic reticulum exit site"/>
    <property type="evidence" value="ECO:0007669"/>
    <property type="project" value="TreeGrafter"/>
</dbReference>
<dbReference type="PANTHER" id="PTHR13803:SF39">
    <property type="entry name" value="SECRETORY 24AB, ISOFORM A"/>
    <property type="match status" value="1"/>
</dbReference>
<dbReference type="PANTHER" id="PTHR13803">
    <property type="entry name" value="SEC24-RELATED PROTEIN"/>
    <property type="match status" value="1"/>
</dbReference>
<evidence type="ECO:0000313" key="4">
    <source>
        <dbReference type="Proteomes" id="UP000663828"/>
    </source>
</evidence>
<evidence type="ECO:0000256" key="1">
    <source>
        <dbReference type="SAM" id="MobiDB-lite"/>
    </source>
</evidence>
<feature type="non-terminal residue" evidence="3">
    <location>
        <position position="371"/>
    </location>
</feature>
<dbReference type="Gene3D" id="2.30.30.380">
    <property type="entry name" value="Zn-finger domain of Sec23/24"/>
    <property type="match status" value="1"/>
</dbReference>
<dbReference type="GO" id="GO:0030127">
    <property type="term" value="C:COPII vesicle coat"/>
    <property type="evidence" value="ECO:0007669"/>
    <property type="project" value="InterPro"/>
</dbReference>
<sequence>MAAIRPPSGPQFPDRMSNPIFPPNTHPVQNGLPAPVFPPSSNTSSARFPPHAYQPNSSNFSPMTQYQPTSMNQHTSSQTPPLPTSNFYQTPANPAPPLLTSSSSNAYPTATATTYNPSPQPTVRPMYPSPASAYRPQIQPLQPMPQIPNPNIQPPSSHPFPQYGAVPNPMAIPQSHIPSPTMYPGQQSQPVTYGMGGNMNNMMGQPTNTINGSYSNNNNYIIDLLKEKTVISPFADDTLISPLLNEDTKQMNCNPEVMRCSLNVIPQTKDLLNKSRLPLGILIHPFKDLDSLSVIQGSKIIRCDGCKSYINPFVTFLDNTRWRCSICFRMNDLPQEFLFDPVSKTYGDPSRRPEVRFGTVEYTATSDYMVK</sequence>
<dbReference type="Pfam" id="PF04810">
    <property type="entry name" value="zf-Sec23_Sec24"/>
    <property type="match status" value="1"/>
</dbReference>
<dbReference type="Proteomes" id="UP000663828">
    <property type="component" value="Unassembled WGS sequence"/>
</dbReference>